<comment type="caution">
    <text evidence="5">The sequence shown here is derived from an EMBL/GenBank/DDBJ whole genome shotgun (WGS) entry which is preliminary data.</text>
</comment>
<dbReference type="EMBL" id="VULU01000026">
    <property type="protein sequence ID" value="MSS49366.1"/>
    <property type="molecule type" value="Genomic_DNA"/>
</dbReference>
<accession>A0A1H7KKQ4</accession>
<name>A0A1H7KKQ4_PHOVU</name>
<reference evidence="7 8" key="1">
    <citation type="submission" date="2018-08" db="EMBL/GenBank/DDBJ databases">
        <title>A genome reference for cultivated species of the human gut microbiota.</title>
        <authorList>
            <person name="Zou Y."/>
            <person name="Xue W."/>
            <person name="Luo G."/>
        </authorList>
    </citation>
    <scope>NUCLEOTIDE SEQUENCE [LARGE SCALE GENOMIC DNA]</scope>
    <source>
        <strain evidence="4 9">AF18-14</strain>
        <strain evidence="6 8">AM16-6</strain>
        <strain evidence="5 7">AM30-40</strain>
    </source>
</reference>
<dbReference type="Proteomes" id="UP000283713">
    <property type="component" value="Unassembled WGS sequence"/>
</dbReference>
<reference evidence="11 12" key="2">
    <citation type="journal article" date="2019" name="Nat. Med.">
        <title>A library of human gut bacterial isolates paired with longitudinal multiomics data enables mechanistic microbiome research.</title>
        <authorList>
            <person name="Poyet M."/>
            <person name="Groussin M."/>
            <person name="Gibbons S.M."/>
            <person name="Avila-Pacheco J."/>
            <person name="Jiang X."/>
            <person name="Kearney S.M."/>
            <person name="Perrotta A.R."/>
            <person name="Berdy B."/>
            <person name="Zhao S."/>
            <person name="Lieberman T.D."/>
            <person name="Swanson P.K."/>
            <person name="Smith M."/>
            <person name="Roesemann S."/>
            <person name="Alexander J.E."/>
            <person name="Rich S.A."/>
            <person name="Livny J."/>
            <person name="Vlamakis H."/>
            <person name="Clish C."/>
            <person name="Bullock K."/>
            <person name="Deik A."/>
            <person name="Scott J."/>
            <person name="Pierce K.A."/>
            <person name="Xavier R.J."/>
            <person name="Alm E.J."/>
        </authorList>
    </citation>
    <scope>NUCLEOTIDE SEQUENCE [LARGE SCALE GENOMIC DNA]</scope>
    <source>
        <strain evidence="2 11">BIOML-A140</strain>
        <strain evidence="1 12">BIOML-A141</strain>
    </source>
</reference>
<evidence type="ECO:0000313" key="12">
    <source>
        <dbReference type="Proteomes" id="UP000483142"/>
    </source>
</evidence>
<evidence type="ECO:0000313" key="9">
    <source>
        <dbReference type="Proteomes" id="UP000283833"/>
    </source>
</evidence>
<evidence type="ECO:0000313" key="1">
    <source>
        <dbReference type="EMBL" id="KAB6451949.1"/>
    </source>
</evidence>
<evidence type="ECO:0000313" key="3">
    <source>
        <dbReference type="EMBL" id="MSS49366.1"/>
    </source>
</evidence>
<protein>
    <submittedName>
        <fullName evidence="5">Uncharacterized protein</fullName>
    </submittedName>
</protein>
<proteinExistence type="predicted"/>
<evidence type="ECO:0000313" key="6">
    <source>
        <dbReference type="EMBL" id="RHH78234.1"/>
    </source>
</evidence>
<dbReference type="Proteomes" id="UP000283429">
    <property type="component" value="Unassembled WGS sequence"/>
</dbReference>
<dbReference type="Proteomes" id="UP000483142">
    <property type="component" value="Unassembled WGS sequence"/>
</dbReference>
<evidence type="ECO:0000313" key="11">
    <source>
        <dbReference type="Proteomes" id="UP000468344"/>
    </source>
</evidence>
<evidence type="ECO:0000313" key="7">
    <source>
        <dbReference type="Proteomes" id="UP000283429"/>
    </source>
</evidence>
<evidence type="ECO:0000313" key="8">
    <source>
        <dbReference type="Proteomes" id="UP000283713"/>
    </source>
</evidence>
<dbReference type="Proteomes" id="UP000468344">
    <property type="component" value="Unassembled WGS sequence"/>
</dbReference>
<dbReference type="EMBL" id="QRXI01000006">
    <property type="protein sequence ID" value="RGT95589.1"/>
    <property type="molecule type" value="Genomic_DNA"/>
</dbReference>
<evidence type="ECO:0000313" key="5">
    <source>
        <dbReference type="EMBL" id="RHD86031.1"/>
    </source>
</evidence>
<dbReference type="Proteomes" id="UP000460950">
    <property type="component" value="Unassembled WGS sequence"/>
</dbReference>
<sequence length="71" mass="7955">MRFQGLFDLPRGKTLCIVFIAQIEWVAKIGFLIGNDLETSEVLYSALLNPKNADFKCKGSGLVWIIIILVL</sequence>
<dbReference type="EMBL" id="WDBY01000021">
    <property type="protein sequence ID" value="KAB6477276.1"/>
    <property type="molecule type" value="Genomic_DNA"/>
</dbReference>
<dbReference type="Proteomes" id="UP000283833">
    <property type="component" value="Unassembled WGS sequence"/>
</dbReference>
<dbReference type="EMBL" id="QRKA01000015">
    <property type="protein sequence ID" value="RHH78234.1"/>
    <property type="molecule type" value="Genomic_DNA"/>
</dbReference>
<dbReference type="EMBL" id="QSJM01000001">
    <property type="protein sequence ID" value="RHD86031.1"/>
    <property type="molecule type" value="Genomic_DNA"/>
</dbReference>
<evidence type="ECO:0000313" key="2">
    <source>
        <dbReference type="EMBL" id="KAB6477276.1"/>
    </source>
</evidence>
<organism evidence="5 7">
    <name type="scientific">Phocaeicola vulgatus</name>
    <name type="common">Bacteroides vulgatus</name>
    <dbReference type="NCBI Taxonomy" id="821"/>
    <lineage>
        <taxon>Bacteria</taxon>
        <taxon>Pseudomonadati</taxon>
        <taxon>Bacteroidota</taxon>
        <taxon>Bacteroidia</taxon>
        <taxon>Bacteroidales</taxon>
        <taxon>Bacteroidaceae</taxon>
        <taxon>Phocaeicola</taxon>
    </lineage>
</organism>
<dbReference type="EMBL" id="WDBZ01000025">
    <property type="protein sequence ID" value="KAB6451949.1"/>
    <property type="molecule type" value="Genomic_DNA"/>
</dbReference>
<evidence type="ECO:0000313" key="10">
    <source>
        <dbReference type="Proteomes" id="UP000460950"/>
    </source>
</evidence>
<dbReference type="AlphaFoldDB" id="A0A1H7KKQ4"/>
<gene>
    <name evidence="6" type="ORF">DW193_11280</name>
    <name evidence="5" type="ORF">DW783_00720</name>
    <name evidence="4" type="ORF">DWX04_06060</name>
    <name evidence="3" type="ORF">FYJ30_13965</name>
    <name evidence="2" type="ORF">GAZ06_11885</name>
    <name evidence="1" type="ORF">GAZ09_12915</name>
</gene>
<reference evidence="3 10" key="3">
    <citation type="submission" date="2019-09" db="EMBL/GenBank/DDBJ databases">
        <title>In-depth cultivation of the pig gut microbiome towards novel bacterial diversity and tailored functional studies.</title>
        <authorList>
            <person name="Wylensek D."/>
            <person name="Hitch T.C.A."/>
            <person name="Clavel T."/>
        </authorList>
    </citation>
    <scope>NUCLEOTIDE SEQUENCE [LARGE SCALE GENOMIC DNA]</scope>
    <source>
        <strain evidence="3 10">WCA-389-WT-3C</strain>
    </source>
</reference>
<evidence type="ECO:0000313" key="4">
    <source>
        <dbReference type="EMBL" id="RGT95589.1"/>
    </source>
</evidence>